<reference evidence="1" key="1">
    <citation type="submission" date="2022-03" db="EMBL/GenBank/DDBJ databases">
        <title>De novo assembled genomes of Belliella spp. (Cyclobacteriaceae) strains.</title>
        <authorList>
            <person name="Szabo A."/>
            <person name="Korponai K."/>
            <person name="Felfoldi T."/>
        </authorList>
    </citation>
    <scope>NUCLEOTIDE SEQUENCE</scope>
    <source>
        <strain evidence="1">DSM 107340</strain>
    </source>
</reference>
<dbReference type="Pfam" id="PF13970">
    <property type="entry name" value="DUF4221"/>
    <property type="match status" value="1"/>
</dbReference>
<dbReference type="EMBL" id="JAKZGS010000014">
    <property type="protein sequence ID" value="MCH7399306.1"/>
    <property type="molecule type" value="Genomic_DNA"/>
</dbReference>
<name>A0ABS9URQ3_9BACT</name>
<dbReference type="Proteomes" id="UP001165488">
    <property type="component" value="Unassembled WGS sequence"/>
</dbReference>
<organism evidence="1 2">
    <name type="scientific">Belliella calami</name>
    <dbReference type="NCBI Taxonomy" id="2923436"/>
    <lineage>
        <taxon>Bacteria</taxon>
        <taxon>Pseudomonadati</taxon>
        <taxon>Bacteroidota</taxon>
        <taxon>Cytophagia</taxon>
        <taxon>Cytophagales</taxon>
        <taxon>Cyclobacteriaceae</taxon>
        <taxon>Belliella</taxon>
    </lineage>
</organism>
<comment type="caution">
    <text evidence="1">The sequence shown here is derived from an EMBL/GenBank/DDBJ whole genome shotgun (WGS) entry which is preliminary data.</text>
</comment>
<dbReference type="InterPro" id="IPR025316">
    <property type="entry name" value="DUF4221"/>
</dbReference>
<protein>
    <submittedName>
        <fullName evidence="1">DUF4221 domain-containing protein</fullName>
    </submittedName>
</protein>
<proteinExistence type="predicted"/>
<evidence type="ECO:0000313" key="2">
    <source>
        <dbReference type="Proteomes" id="UP001165488"/>
    </source>
</evidence>
<evidence type="ECO:0000313" key="1">
    <source>
        <dbReference type="EMBL" id="MCH7399306.1"/>
    </source>
</evidence>
<accession>A0ABS9URQ3</accession>
<keyword evidence="2" id="KW-1185">Reference proteome</keyword>
<sequence length="343" mass="39364">MQIDGDLVSFAVDTIYLEKDLETKSLPAEFTYLKEGNKEFLLGRSGYNLLKYEYPTGKLVSKTTFEKEGPDGIGSFFSGNLIAKDGIFFISNQKEITHTDFDGKVLNRHPLPETPADRLAANFSANRGNKMYWNGEKETLMVTDVPFLLKEKLMNYRDWVWEFDLKENTRDVALQFNFPKEYHDYFDDPELGVYFHLFLKKTNQHLVAFPATDSILVFSEGNSSKIFAGSNSQVEFKKGKTEAQGEYTVFLPSVETSRYQSMMHDPYQGLIFRHLIIEQGKNENEVFSKNSFVILDESLSKIGKVSFSSRTISSLGFCTPNGLYLKMMNQNSDDQEAYVRFIF</sequence>
<gene>
    <name evidence="1" type="ORF">MM236_14995</name>
</gene>